<dbReference type="InterPro" id="IPR001305">
    <property type="entry name" value="HSP_DnaJ_Cys-rich_dom"/>
</dbReference>
<dbReference type="Pfam" id="PF01556">
    <property type="entry name" value="DnaJ_C"/>
    <property type="match status" value="1"/>
</dbReference>
<keyword evidence="5" id="KW-0143">Chaperone</keyword>
<evidence type="ECO:0000256" key="5">
    <source>
        <dbReference type="ARBA" id="ARBA00023186"/>
    </source>
</evidence>
<dbReference type="CDD" id="cd10719">
    <property type="entry name" value="DnaJ_zf"/>
    <property type="match status" value="1"/>
</dbReference>
<evidence type="ECO:0000313" key="9">
    <source>
        <dbReference type="EMBL" id="EGR31479.1"/>
    </source>
</evidence>
<dbReference type="FunFam" id="2.60.260.20:FF:000005">
    <property type="entry name" value="Chaperone protein dnaJ 1, mitochondrial"/>
    <property type="match status" value="1"/>
</dbReference>
<protein>
    <recommendedName>
        <fullName evidence="8">CR-type domain-containing protein</fullName>
    </recommendedName>
</protein>
<feature type="compositionally biased region" description="Low complexity" evidence="7">
    <location>
        <begin position="296"/>
        <end position="313"/>
    </location>
</feature>
<dbReference type="GO" id="GO:0008270">
    <property type="term" value="F:zinc ion binding"/>
    <property type="evidence" value="ECO:0007669"/>
    <property type="project" value="UniProtKB-KW"/>
</dbReference>
<dbReference type="Proteomes" id="UP000008983">
    <property type="component" value="Unassembled WGS sequence"/>
</dbReference>
<dbReference type="FunFam" id="2.10.230.10:FF:000002">
    <property type="entry name" value="Molecular chaperone DnaJ"/>
    <property type="match status" value="1"/>
</dbReference>
<dbReference type="GO" id="GO:0005737">
    <property type="term" value="C:cytoplasm"/>
    <property type="evidence" value="ECO:0007669"/>
    <property type="project" value="TreeGrafter"/>
</dbReference>
<feature type="zinc finger region" description="CR-type" evidence="6">
    <location>
        <begin position="63"/>
        <end position="141"/>
    </location>
</feature>
<dbReference type="EMBL" id="GL983856">
    <property type="protein sequence ID" value="EGR31479.1"/>
    <property type="molecule type" value="Genomic_DNA"/>
</dbReference>
<dbReference type="AlphaFoldDB" id="G0QTH6"/>
<dbReference type="GO" id="GO:0042026">
    <property type="term" value="P:protein refolding"/>
    <property type="evidence" value="ECO:0007669"/>
    <property type="project" value="TreeGrafter"/>
</dbReference>
<sequence length="333" mass="37310">MNGDEQQQAGGDFFRGGGAGPSMEDIFGDFSSFFNMGGDTQRVQRGEDIQINMEIQFMEAVNGANKKIQFDRKTKCTVCNGSKCKPGTSPTKCGTCGGKGTINIRQGPMIMQMMCDKCMGVGEIIKNQCTTCRGEGIARTKTEEEVTFPKGVNHGQSLRISRKGNAGKNNGPLGDLIIKVSVRPDPYFGRDNYDIITTQYITLTDAVLGNKIKIKTLSGEKELEIKPGTQHGEQIRIKGQGICNLPPNQNDLGDHIVNLKIYIPKNINKQQKEAFENLQKVEDKINPELNLNTNNQQQKQQQQRRQQQSQQRQQQEEDDMGHPFFRFKNMWGK</sequence>
<dbReference type="CDD" id="cd10747">
    <property type="entry name" value="DnaJ_C"/>
    <property type="match status" value="1"/>
</dbReference>
<evidence type="ECO:0000256" key="6">
    <source>
        <dbReference type="PROSITE-ProRule" id="PRU00546"/>
    </source>
</evidence>
<evidence type="ECO:0000256" key="3">
    <source>
        <dbReference type="ARBA" id="ARBA00022771"/>
    </source>
</evidence>
<dbReference type="InterPro" id="IPR036410">
    <property type="entry name" value="HSP_DnaJ_Cys-rich_dom_sf"/>
</dbReference>
<evidence type="ECO:0000256" key="2">
    <source>
        <dbReference type="ARBA" id="ARBA00022737"/>
    </source>
</evidence>
<dbReference type="PROSITE" id="PS51188">
    <property type="entry name" value="ZF_CR"/>
    <property type="match status" value="1"/>
</dbReference>
<organism evidence="9 10">
    <name type="scientific">Ichthyophthirius multifiliis</name>
    <name type="common">White spot disease agent</name>
    <name type="synonym">Ich</name>
    <dbReference type="NCBI Taxonomy" id="5932"/>
    <lineage>
        <taxon>Eukaryota</taxon>
        <taxon>Sar</taxon>
        <taxon>Alveolata</taxon>
        <taxon>Ciliophora</taxon>
        <taxon>Intramacronucleata</taxon>
        <taxon>Oligohymenophorea</taxon>
        <taxon>Hymenostomatida</taxon>
        <taxon>Ophryoglenina</taxon>
        <taxon>Ichthyophthirius</taxon>
    </lineage>
</organism>
<dbReference type="InterPro" id="IPR008971">
    <property type="entry name" value="HSP40/DnaJ_pept-bd"/>
</dbReference>
<gene>
    <name evidence="9" type="ORF">IMG5_108560</name>
</gene>
<dbReference type="eggNOG" id="KOG0715">
    <property type="taxonomic scope" value="Eukaryota"/>
</dbReference>
<dbReference type="RefSeq" id="XP_004034965.1">
    <property type="nucleotide sequence ID" value="XM_004034917.1"/>
</dbReference>
<evidence type="ECO:0000313" key="10">
    <source>
        <dbReference type="Proteomes" id="UP000008983"/>
    </source>
</evidence>
<dbReference type="Gene3D" id="2.60.260.20">
    <property type="entry name" value="Urease metallochaperone UreE, N-terminal domain"/>
    <property type="match status" value="2"/>
</dbReference>
<keyword evidence="3 6" id="KW-0863">Zinc-finger</keyword>
<dbReference type="OrthoDB" id="10256793at2759"/>
<evidence type="ECO:0000259" key="8">
    <source>
        <dbReference type="PROSITE" id="PS51188"/>
    </source>
</evidence>
<dbReference type="GeneID" id="14907620"/>
<evidence type="ECO:0000256" key="1">
    <source>
        <dbReference type="ARBA" id="ARBA00022723"/>
    </source>
</evidence>
<keyword evidence="4 6" id="KW-0862">Zinc</keyword>
<dbReference type="Pfam" id="PF00684">
    <property type="entry name" value="DnaJ_CXXCXGXG"/>
    <property type="match status" value="1"/>
</dbReference>
<keyword evidence="2" id="KW-0677">Repeat</keyword>
<accession>G0QTH6</accession>
<dbReference type="GO" id="GO:0051082">
    <property type="term" value="F:unfolded protein binding"/>
    <property type="evidence" value="ECO:0007669"/>
    <property type="project" value="InterPro"/>
</dbReference>
<proteinExistence type="predicted"/>
<feature type="region of interest" description="Disordered" evidence="7">
    <location>
        <begin position="295"/>
        <end position="333"/>
    </location>
</feature>
<dbReference type="SUPFAM" id="SSF49493">
    <property type="entry name" value="HSP40/DnaJ peptide-binding domain"/>
    <property type="match status" value="2"/>
</dbReference>
<evidence type="ECO:0000256" key="7">
    <source>
        <dbReference type="SAM" id="MobiDB-lite"/>
    </source>
</evidence>
<dbReference type="PANTHER" id="PTHR43096:SF52">
    <property type="entry name" value="DNAJ HOMOLOG 1, MITOCHONDRIAL-RELATED"/>
    <property type="match status" value="1"/>
</dbReference>
<dbReference type="InterPro" id="IPR002939">
    <property type="entry name" value="DnaJ_C"/>
</dbReference>
<dbReference type="OMA" id="QDLQYRM"/>
<keyword evidence="1 6" id="KW-0479">Metal-binding</keyword>
<dbReference type="Gene3D" id="2.10.230.10">
    <property type="entry name" value="Heat shock protein DnaJ, cysteine-rich domain"/>
    <property type="match status" value="1"/>
</dbReference>
<dbReference type="GO" id="GO:0031072">
    <property type="term" value="F:heat shock protein binding"/>
    <property type="evidence" value="ECO:0007669"/>
    <property type="project" value="InterPro"/>
</dbReference>
<dbReference type="STRING" id="857967.G0QTH6"/>
<dbReference type="SUPFAM" id="SSF57938">
    <property type="entry name" value="DnaJ/Hsp40 cysteine-rich domain"/>
    <property type="match status" value="1"/>
</dbReference>
<keyword evidence="10" id="KW-1185">Reference proteome</keyword>
<feature type="domain" description="CR-type" evidence="8">
    <location>
        <begin position="63"/>
        <end position="141"/>
    </location>
</feature>
<dbReference type="InParanoid" id="G0QTH6"/>
<name>G0QTH6_ICHMU</name>
<dbReference type="PANTHER" id="PTHR43096">
    <property type="entry name" value="DNAJ HOMOLOG 1, MITOCHONDRIAL-RELATED"/>
    <property type="match status" value="1"/>
</dbReference>
<evidence type="ECO:0000256" key="4">
    <source>
        <dbReference type="ARBA" id="ARBA00022833"/>
    </source>
</evidence>
<reference evidence="9 10" key="1">
    <citation type="submission" date="2011-07" db="EMBL/GenBank/DDBJ databases">
        <authorList>
            <person name="Coyne R."/>
            <person name="Brami D."/>
            <person name="Johnson J."/>
            <person name="Hostetler J."/>
            <person name="Hannick L."/>
            <person name="Clark T."/>
            <person name="Cassidy-Hanley D."/>
            <person name="Inman J."/>
        </authorList>
    </citation>
    <scope>NUCLEOTIDE SEQUENCE [LARGE SCALE GENOMIC DNA]</scope>
    <source>
        <strain evidence="9 10">G5</strain>
    </source>
</reference>